<reference evidence="2 3" key="1">
    <citation type="submission" date="2018-06" db="EMBL/GenBank/DDBJ databases">
        <title>Comparative genomics reveals the genomic features of Rhizophagus irregularis, R. cerebriforme, R. diaphanum and Gigaspora rosea, and their symbiotic lifestyle signature.</title>
        <authorList>
            <person name="Morin E."/>
            <person name="San Clemente H."/>
            <person name="Chen E.C.H."/>
            <person name="De La Providencia I."/>
            <person name="Hainaut M."/>
            <person name="Kuo A."/>
            <person name="Kohler A."/>
            <person name="Murat C."/>
            <person name="Tang N."/>
            <person name="Roy S."/>
            <person name="Loubradou J."/>
            <person name="Henrissat B."/>
            <person name="Grigoriev I.V."/>
            <person name="Corradi N."/>
            <person name="Roux C."/>
            <person name="Martin F.M."/>
        </authorList>
    </citation>
    <scope>NUCLEOTIDE SEQUENCE [LARGE SCALE GENOMIC DNA]</scope>
    <source>
        <strain evidence="2 3">DAOM 194757</strain>
    </source>
</reference>
<organism evidence="2 3">
    <name type="scientific">Gigaspora rosea</name>
    <dbReference type="NCBI Taxonomy" id="44941"/>
    <lineage>
        <taxon>Eukaryota</taxon>
        <taxon>Fungi</taxon>
        <taxon>Fungi incertae sedis</taxon>
        <taxon>Mucoromycota</taxon>
        <taxon>Glomeromycotina</taxon>
        <taxon>Glomeromycetes</taxon>
        <taxon>Diversisporales</taxon>
        <taxon>Gigasporaceae</taxon>
        <taxon>Gigaspora</taxon>
    </lineage>
</organism>
<dbReference type="InterPro" id="IPR027974">
    <property type="entry name" value="DUF4470"/>
</dbReference>
<dbReference type="Pfam" id="PF14737">
    <property type="entry name" value="DUF4470"/>
    <property type="match status" value="1"/>
</dbReference>
<dbReference type="OrthoDB" id="432970at2759"/>
<evidence type="ECO:0000259" key="1">
    <source>
        <dbReference type="Pfam" id="PF14737"/>
    </source>
</evidence>
<comment type="caution">
    <text evidence="2">The sequence shown here is derived from an EMBL/GenBank/DDBJ whole genome shotgun (WGS) entry which is preliminary data.</text>
</comment>
<proteinExistence type="predicted"/>
<sequence>MSSFSKIQIDLSQELEALSFELKDEKLNEYLNKLGALSHVKKEAKFRFQINEYHQMEIVERVASFAKQHKLEHILFESMTLLNSNDFGSGIDAELYQRAKNAIILFDSPSMPFFNPLKKVEYLWGNMPAIDIVKIDSNKFSDGKSSFNKPINLLFAASGDLNDTIIPMNGLLLDFNQPANICINDYAERIVARNFIILYLLAKLGKNAIDMAIQIWYSSALTDKQSIKCLEIFSKIVQDSQMAKEYSFEFGKLKIHTHFNPKTWKCLVEMLANRTDIQTGIVMRNDIMLNPTRIDYRYRYLQRLTLEQICFDNFRHHGILLPCGALNAHHNTQNRFIVRHGTANEDFYGKLFFYLHEQFEMFVDRLQKLTINFDLYDENALKLNEKLKDKRFDRIYVNNLGDESYVGIKSILTKF</sequence>
<feature type="domain" description="DUF4470" evidence="1">
    <location>
        <begin position="123"/>
        <end position="220"/>
    </location>
</feature>
<accession>A0A397U3G5</accession>
<name>A0A397U3G5_9GLOM</name>
<dbReference type="AlphaFoldDB" id="A0A397U3G5"/>
<dbReference type="Proteomes" id="UP000266673">
    <property type="component" value="Unassembled WGS sequence"/>
</dbReference>
<keyword evidence="3" id="KW-1185">Reference proteome</keyword>
<evidence type="ECO:0000313" key="2">
    <source>
        <dbReference type="EMBL" id="RIB04211.1"/>
    </source>
</evidence>
<gene>
    <name evidence="2" type="ORF">C2G38_2254502</name>
</gene>
<evidence type="ECO:0000313" key="3">
    <source>
        <dbReference type="Proteomes" id="UP000266673"/>
    </source>
</evidence>
<protein>
    <recommendedName>
        <fullName evidence="1">DUF4470 domain-containing protein</fullName>
    </recommendedName>
</protein>
<dbReference type="EMBL" id="QKWP01002228">
    <property type="protein sequence ID" value="RIB04211.1"/>
    <property type="molecule type" value="Genomic_DNA"/>
</dbReference>